<gene>
    <name evidence="1" type="ORF">ParKJ_31355</name>
</gene>
<accession>A0AAP5UZB9</accession>
<reference evidence="1" key="1">
    <citation type="submission" date="2022-08" db="EMBL/GenBank/DDBJ databases">
        <authorList>
            <person name="Kim S.-J."/>
        </authorList>
    </citation>
    <scope>NUCLEOTIDE SEQUENCE</scope>
    <source>
        <strain evidence="1">KJ</strain>
    </source>
</reference>
<dbReference type="EMBL" id="JANSLM010000014">
    <property type="protein sequence ID" value="MDT8841932.1"/>
    <property type="molecule type" value="Genomic_DNA"/>
</dbReference>
<proteinExistence type="predicted"/>
<dbReference type="Proteomes" id="UP001246473">
    <property type="component" value="Unassembled WGS sequence"/>
</dbReference>
<organism evidence="1 2">
    <name type="scientific">Paraburkholderia fungorum</name>
    <dbReference type="NCBI Taxonomy" id="134537"/>
    <lineage>
        <taxon>Bacteria</taxon>
        <taxon>Pseudomonadati</taxon>
        <taxon>Pseudomonadota</taxon>
        <taxon>Betaproteobacteria</taxon>
        <taxon>Burkholderiales</taxon>
        <taxon>Burkholderiaceae</taxon>
        <taxon>Paraburkholderia</taxon>
    </lineage>
</organism>
<protein>
    <submittedName>
        <fullName evidence="1">Uncharacterized protein</fullName>
    </submittedName>
</protein>
<evidence type="ECO:0000313" key="1">
    <source>
        <dbReference type="EMBL" id="MDT8841932.1"/>
    </source>
</evidence>
<sequence length="35" mass="4159">MRQRQEVQAVSRSDRIMAEAARFKRAASFYPVLCW</sequence>
<dbReference type="AlphaFoldDB" id="A0AAP5UZB9"/>
<evidence type="ECO:0000313" key="2">
    <source>
        <dbReference type="Proteomes" id="UP001246473"/>
    </source>
</evidence>
<comment type="caution">
    <text evidence="1">The sequence shown here is derived from an EMBL/GenBank/DDBJ whole genome shotgun (WGS) entry which is preliminary data.</text>
</comment>
<name>A0AAP5UZB9_9BURK</name>